<proteinExistence type="predicted"/>
<feature type="compositionally biased region" description="Polar residues" evidence="1">
    <location>
        <begin position="83"/>
        <end position="99"/>
    </location>
</feature>
<dbReference type="Ensembl" id="ENSMSIT00000038041.1">
    <property type="protein sequence ID" value="ENSMSIP00000030206.1"/>
    <property type="gene ID" value="ENSMSIG00000025325.1"/>
</dbReference>
<organism evidence="2 3">
    <name type="scientific">Mus spicilegus</name>
    <name type="common">Mound-building mouse</name>
    <dbReference type="NCBI Taxonomy" id="10103"/>
    <lineage>
        <taxon>Eukaryota</taxon>
        <taxon>Metazoa</taxon>
        <taxon>Chordata</taxon>
        <taxon>Craniata</taxon>
        <taxon>Vertebrata</taxon>
        <taxon>Euteleostomi</taxon>
        <taxon>Mammalia</taxon>
        <taxon>Eutheria</taxon>
        <taxon>Euarchontoglires</taxon>
        <taxon>Glires</taxon>
        <taxon>Rodentia</taxon>
        <taxon>Myomorpha</taxon>
        <taxon>Muroidea</taxon>
        <taxon>Muridae</taxon>
        <taxon>Murinae</taxon>
        <taxon>Mus</taxon>
        <taxon>Mus</taxon>
    </lineage>
</organism>
<protein>
    <submittedName>
        <fullName evidence="2">Uncharacterized protein</fullName>
    </submittedName>
</protein>
<reference evidence="2" key="2">
    <citation type="submission" date="2025-09" db="UniProtKB">
        <authorList>
            <consortium name="Ensembl"/>
        </authorList>
    </citation>
    <scope>IDENTIFICATION</scope>
</reference>
<evidence type="ECO:0000313" key="2">
    <source>
        <dbReference type="Ensembl" id="ENSMSIP00000030206.1"/>
    </source>
</evidence>
<keyword evidence="3" id="KW-1185">Reference proteome</keyword>
<evidence type="ECO:0000313" key="3">
    <source>
        <dbReference type="Proteomes" id="UP000694415"/>
    </source>
</evidence>
<dbReference type="AlphaFoldDB" id="A0A8C6I452"/>
<accession>A0A8C6I452</accession>
<reference evidence="2" key="1">
    <citation type="submission" date="2025-08" db="UniProtKB">
        <authorList>
            <consortium name="Ensembl"/>
        </authorList>
    </citation>
    <scope>IDENTIFICATION</scope>
</reference>
<sequence length="108" mass="11770">MDVTHFPEGLNYTQNPTNTVSYLTSQIGPPQMQLRIHRWETEPSQSKPADTAHCCVGVDALHEVCCCSVWEKGEKPKAHAAPNSPTSIKNGATSGQVTDKVSLPARVR</sequence>
<evidence type="ECO:0000256" key="1">
    <source>
        <dbReference type="SAM" id="MobiDB-lite"/>
    </source>
</evidence>
<feature type="region of interest" description="Disordered" evidence="1">
    <location>
        <begin position="75"/>
        <end position="108"/>
    </location>
</feature>
<dbReference type="GeneTree" id="ENSGT00960000190811"/>
<dbReference type="Proteomes" id="UP000694415">
    <property type="component" value="Unplaced"/>
</dbReference>
<name>A0A8C6I452_MUSSI</name>